<dbReference type="PANTHER" id="PTHR33164:SF104">
    <property type="entry name" value="TRANSCRIPTIONAL REGULATORY PROTEIN"/>
    <property type="match status" value="1"/>
</dbReference>
<accession>A0AAW7Y087</accession>
<dbReference type="InterPro" id="IPR039422">
    <property type="entry name" value="MarR/SlyA-like"/>
</dbReference>
<dbReference type="SUPFAM" id="SSF46785">
    <property type="entry name" value="Winged helix' DNA-binding domain"/>
    <property type="match status" value="1"/>
</dbReference>
<comment type="caution">
    <text evidence="2">The sequence shown here is derived from an EMBL/GenBank/DDBJ whole genome shotgun (WGS) entry which is preliminary data.</text>
</comment>
<evidence type="ECO:0000259" key="1">
    <source>
        <dbReference type="PROSITE" id="PS50995"/>
    </source>
</evidence>
<reference evidence="2" key="1">
    <citation type="submission" date="2023-07" db="EMBL/GenBank/DDBJ databases">
        <title>Genome content predicts the carbon catabolic preferences of heterotrophic bacteria.</title>
        <authorList>
            <person name="Gralka M."/>
        </authorList>
    </citation>
    <scope>NUCLEOTIDE SEQUENCE</scope>
    <source>
        <strain evidence="2">I2M02</strain>
    </source>
</reference>
<dbReference type="InterPro" id="IPR000835">
    <property type="entry name" value="HTH_MarR-typ"/>
</dbReference>
<gene>
    <name evidence="2" type="ORF">Q4494_17600</name>
</gene>
<name>A0AAW7Y087_9RHOB</name>
<dbReference type="GO" id="GO:0006950">
    <property type="term" value="P:response to stress"/>
    <property type="evidence" value="ECO:0007669"/>
    <property type="project" value="TreeGrafter"/>
</dbReference>
<dbReference type="InterPro" id="IPR036388">
    <property type="entry name" value="WH-like_DNA-bd_sf"/>
</dbReference>
<sequence>MDSQSSMVNHPHETAVIFFNDADTSISLNRLWFNVMRVYRNLYPRISKDLKKLGVKDLIWHEILLEIERGGRNGRRMAEIEKVLYLPQYALSRHVSRLEKEGFVRREYLSEGRRKHVLFLTEKGAQINADMWPIYHDAIQNELGPLISQEDAYLISYLLIGILRQDENAAQSQD</sequence>
<dbReference type="GO" id="GO:0003700">
    <property type="term" value="F:DNA-binding transcription factor activity"/>
    <property type="evidence" value="ECO:0007669"/>
    <property type="project" value="InterPro"/>
</dbReference>
<proteinExistence type="predicted"/>
<protein>
    <submittedName>
        <fullName evidence="2">MarR family winged helix-turn-helix transcriptional regulator</fullName>
    </submittedName>
</protein>
<evidence type="ECO:0000313" key="2">
    <source>
        <dbReference type="EMBL" id="MDO6458898.1"/>
    </source>
</evidence>
<dbReference type="RefSeq" id="WP_303495137.1">
    <property type="nucleotide sequence ID" value="NZ_JAUOPJ010000022.1"/>
</dbReference>
<dbReference type="EMBL" id="JAUOPJ010000022">
    <property type="protein sequence ID" value="MDO6458898.1"/>
    <property type="molecule type" value="Genomic_DNA"/>
</dbReference>
<feature type="domain" description="HTH marR-type" evidence="1">
    <location>
        <begin position="28"/>
        <end position="164"/>
    </location>
</feature>
<organism evidence="2 3">
    <name type="scientific">Celeribacter halophilus</name>
    <dbReference type="NCBI Taxonomy" id="576117"/>
    <lineage>
        <taxon>Bacteria</taxon>
        <taxon>Pseudomonadati</taxon>
        <taxon>Pseudomonadota</taxon>
        <taxon>Alphaproteobacteria</taxon>
        <taxon>Rhodobacterales</taxon>
        <taxon>Roseobacteraceae</taxon>
        <taxon>Celeribacter</taxon>
    </lineage>
</organism>
<dbReference type="Gene3D" id="1.10.10.10">
    <property type="entry name" value="Winged helix-like DNA-binding domain superfamily/Winged helix DNA-binding domain"/>
    <property type="match status" value="1"/>
</dbReference>
<dbReference type="AlphaFoldDB" id="A0AAW7Y087"/>
<dbReference type="PROSITE" id="PS50995">
    <property type="entry name" value="HTH_MARR_2"/>
    <property type="match status" value="1"/>
</dbReference>
<dbReference type="SMART" id="SM00347">
    <property type="entry name" value="HTH_MARR"/>
    <property type="match status" value="1"/>
</dbReference>
<dbReference type="InterPro" id="IPR036390">
    <property type="entry name" value="WH_DNA-bd_sf"/>
</dbReference>
<dbReference type="PRINTS" id="PR00598">
    <property type="entry name" value="HTHMARR"/>
</dbReference>
<dbReference type="Pfam" id="PF12802">
    <property type="entry name" value="MarR_2"/>
    <property type="match status" value="1"/>
</dbReference>
<dbReference type="PANTHER" id="PTHR33164">
    <property type="entry name" value="TRANSCRIPTIONAL REGULATOR, MARR FAMILY"/>
    <property type="match status" value="1"/>
</dbReference>
<evidence type="ECO:0000313" key="3">
    <source>
        <dbReference type="Proteomes" id="UP001169823"/>
    </source>
</evidence>
<dbReference type="Proteomes" id="UP001169823">
    <property type="component" value="Unassembled WGS sequence"/>
</dbReference>